<dbReference type="AlphaFoldDB" id="G7ZB18"/>
<keyword evidence="2" id="KW-1133">Transmembrane helix</keyword>
<feature type="region of interest" description="Disordered" evidence="1">
    <location>
        <begin position="242"/>
        <end position="287"/>
    </location>
</feature>
<feature type="transmembrane region" description="Helical" evidence="2">
    <location>
        <begin position="104"/>
        <end position="123"/>
    </location>
</feature>
<dbReference type="EMBL" id="FQ311869">
    <property type="protein sequence ID" value="CBS88382.1"/>
    <property type="molecule type" value="Genomic_DNA"/>
</dbReference>
<dbReference type="OrthoDB" id="8480149at2"/>
<organism evidence="3 4">
    <name type="scientific">Azospirillum lipoferum (strain 4B)</name>
    <dbReference type="NCBI Taxonomy" id="862719"/>
    <lineage>
        <taxon>Bacteria</taxon>
        <taxon>Pseudomonadati</taxon>
        <taxon>Pseudomonadota</taxon>
        <taxon>Alphaproteobacteria</taxon>
        <taxon>Rhodospirillales</taxon>
        <taxon>Azospirillaceae</taxon>
        <taxon>Azospirillum</taxon>
    </lineage>
</organism>
<keyword evidence="4" id="KW-1185">Reference proteome</keyword>
<feature type="transmembrane region" description="Helical" evidence="2">
    <location>
        <begin position="73"/>
        <end position="92"/>
    </location>
</feature>
<keyword evidence="3" id="KW-0614">Plasmid</keyword>
<evidence type="ECO:0000256" key="1">
    <source>
        <dbReference type="SAM" id="MobiDB-lite"/>
    </source>
</evidence>
<reference evidence="4" key="1">
    <citation type="journal article" date="2011" name="PLoS Genet.">
        <title>Azospirillum genomes reveal transition of bacteria from aquatic to terrestrial environments.</title>
        <authorList>
            <person name="Wisniewski-Dye F."/>
            <person name="Borziak K."/>
            <person name="Khalsa-Moyers G."/>
            <person name="Alexandre G."/>
            <person name="Sukharnikov L.O."/>
            <person name="Wuichet K."/>
            <person name="Hurst G.B."/>
            <person name="McDonald W.H."/>
            <person name="Robertson J.S."/>
            <person name="Barbe V."/>
            <person name="Calteau A."/>
            <person name="Rouy Z."/>
            <person name="Mangenot S."/>
            <person name="Prigent-Combaret C."/>
            <person name="Normand P."/>
            <person name="Boyer M."/>
            <person name="Siguier P."/>
            <person name="Dessaux Y."/>
            <person name="Elmerich C."/>
            <person name="Condemine G."/>
            <person name="Krishnen G."/>
            <person name="Kennedy I."/>
            <person name="Paterson A.H."/>
            <person name="Gonzalez V."/>
            <person name="Mavingui P."/>
            <person name="Zhulin I.B."/>
        </authorList>
    </citation>
    <scope>NUCLEOTIDE SEQUENCE [LARGE SCALE GENOMIC DNA]</scope>
    <source>
        <strain evidence="4">4B</strain>
    </source>
</reference>
<dbReference type="KEGG" id="ali:AZOLI_p10061"/>
<protein>
    <submittedName>
        <fullName evidence="3">Uncharacterized protein</fullName>
    </submittedName>
</protein>
<gene>
    <name evidence="3" type="ordered locus">AZOLI_p10061</name>
</gene>
<feature type="transmembrane region" description="Helical" evidence="2">
    <location>
        <begin position="177"/>
        <end position="198"/>
    </location>
</feature>
<feature type="compositionally biased region" description="Basic and acidic residues" evidence="1">
    <location>
        <begin position="262"/>
        <end position="273"/>
    </location>
</feature>
<dbReference type="HOGENOM" id="CLU_968563_0_0_5"/>
<proteinExistence type="predicted"/>
<name>G7ZB18_AZOL4</name>
<geneLocation type="plasmid" evidence="3 4">
    <name>AZO_p1</name>
</geneLocation>
<evidence type="ECO:0000313" key="3">
    <source>
        <dbReference type="EMBL" id="CBS88382.1"/>
    </source>
</evidence>
<sequence length="287" mass="30934">MPLLLKLRQWAWWAVPDAIGMFIVNRNLERRLESWNTAEDFADIRALDTSQLEKYLETEWTRAKELDEKLNKLTAALSVAVTVGGVVSKTIFDGLAATPAKTAIAVLLFVSMGMFLFGAMIGFSGLRPKPRFGYGAGYLRVIAKGGDEAADEIVKAASGFQIMNTIRSNEASTAIGLIRNGVVVFTLAIAASFFAPAAGQETVMPPASTARAIPVQTHELRPATPVPTSAMNTTIPEPLAENKTTDQGALLNCEASFPAVLPEREKNPAKDITPHPSTELKSPPPKE</sequence>
<accession>G7ZB18</accession>
<evidence type="ECO:0000256" key="2">
    <source>
        <dbReference type="SAM" id="Phobius"/>
    </source>
</evidence>
<dbReference type="RefSeq" id="WP_014187851.1">
    <property type="nucleotide sequence ID" value="NC_016585.1"/>
</dbReference>
<dbReference type="Proteomes" id="UP000005667">
    <property type="component" value="Plasmid AZO_p1"/>
</dbReference>
<keyword evidence="2" id="KW-0472">Membrane</keyword>
<evidence type="ECO:0000313" key="4">
    <source>
        <dbReference type="Proteomes" id="UP000005667"/>
    </source>
</evidence>
<keyword evidence="2" id="KW-0812">Transmembrane</keyword>